<reference evidence="4" key="1">
    <citation type="submission" date="2018-12" db="EMBL/GenBank/DDBJ databases">
        <title>Tengunoibacter tsumagoiensis gen. nov., sp. nov., Dictyobacter kobayashii sp. nov., D. alpinus sp. nov., and D. joshuensis sp. nov. and description of Dictyobacteraceae fam. nov. within the order Ktedonobacterales isolated from Tengu-no-mugimeshi.</title>
        <authorList>
            <person name="Wang C.M."/>
            <person name="Zheng Y."/>
            <person name="Sakai Y."/>
            <person name="Toyoda A."/>
            <person name="Minakuchi Y."/>
            <person name="Abe K."/>
            <person name="Yokota A."/>
            <person name="Yabe S."/>
        </authorList>
    </citation>
    <scope>NUCLEOTIDE SEQUENCE [LARGE SCALE GENOMIC DNA]</scope>
    <source>
        <strain evidence="4">S-27</strain>
    </source>
</reference>
<keyword evidence="4" id="KW-1185">Reference proteome</keyword>
<keyword evidence="2" id="KW-0472">Membrane</keyword>
<keyword evidence="2" id="KW-0812">Transmembrane</keyword>
<evidence type="ECO:0000313" key="4">
    <source>
        <dbReference type="Proteomes" id="UP000287224"/>
    </source>
</evidence>
<accession>A0A401ZBM6</accession>
<feature type="transmembrane region" description="Helical" evidence="2">
    <location>
        <begin position="20"/>
        <end position="36"/>
    </location>
</feature>
<evidence type="ECO:0000256" key="2">
    <source>
        <dbReference type="SAM" id="Phobius"/>
    </source>
</evidence>
<evidence type="ECO:0000313" key="3">
    <source>
        <dbReference type="EMBL" id="GCE04118.1"/>
    </source>
</evidence>
<gene>
    <name evidence="3" type="ORF">KDAU_14470</name>
</gene>
<comment type="caution">
    <text evidence="3">The sequence shown here is derived from an EMBL/GenBank/DDBJ whole genome shotgun (WGS) entry which is preliminary data.</text>
</comment>
<protein>
    <submittedName>
        <fullName evidence="3">Uncharacterized protein</fullName>
    </submittedName>
</protein>
<proteinExistence type="predicted"/>
<feature type="transmembrane region" description="Helical" evidence="2">
    <location>
        <begin position="42"/>
        <end position="60"/>
    </location>
</feature>
<organism evidence="3 4">
    <name type="scientific">Dictyobacter aurantiacus</name>
    <dbReference type="NCBI Taxonomy" id="1936993"/>
    <lineage>
        <taxon>Bacteria</taxon>
        <taxon>Bacillati</taxon>
        <taxon>Chloroflexota</taxon>
        <taxon>Ktedonobacteria</taxon>
        <taxon>Ktedonobacterales</taxon>
        <taxon>Dictyobacteraceae</taxon>
        <taxon>Dictyobacter</taxon>
    </lineage>
</organism>
<dbReference type="EMBL" id="BIFQ01000001">
    <property type="protein sequence ID" value="GCE04118.1"/>
    <property type="molecule type" value="Genomic_DNA"/>
</dbReference>
<dbReference type="OrthoDB" id="166406at2"/>
<dbReference type="RefSeq" id="WP_160145701.1">
    <property type="nucleotide sequence ID" value="NZ_BIFQ01000001.1"/>
</dbReference>
<feature type="region of interest" description="Disordered" evidence="1">
    <location>
        <begin position="119"/>
        <end position="151"/>
    </location>
</feature>
<feature type="region of interest" description="Disordered" evidence="1">
    <location>
        <begin position="67"/>
        <end position="98"/>
    </location>
</feature>
<name>A0A401ZBM6_9CHLR</name>
<keyword evidence="2" id="KW-1133">Transmembrane helix</keyword>
<dbReference type="Proteomes" id="UP000287224">
    <property type="component" value="Unassembled WGS sequence"/>
</dbReference>
<evidence type="ECO:0000256" key="1">
    <source>
        <dbReference type="SAM" id="MobiDB-lite"/>
    </source>
</evidence>
<sequence length="151" mass="18191">MFWFDDRSGYPRYRRRRRGFGGFPWWLFFAFFWVLPNHLWSLIFAGFVVFLIIAFISRMSSRSMNPPPTYYNPGVPNSPQQPYYQPTPQPRETAEADQPYYQPYQQGYQYQAPVDDERARYAEETYEQAPEQVQEDPYQPKAEYPQQMPPM</sequence>
<dbReference type="AlphaFoldDB" id="A0A401ZBM6"/>